<evidence type="ECO:0000313" key="7">
    <source>
        <dbReference type="Proteomes" id="UP000623842"/>
    </source>
</evidence>
<dbReference type="PANTHER" id="PTHR30469:SF20">
    <property type="entry name" value="EFFLUX RND TRANSPORTER PERIPLASMIC ADAPTOR SUBUNIT"/>
    <property type="match status" value="1"/>
</dbReference>
<dbReference type="PANTHER" id="PTHR30469">
    <property type="entry name" value="MULTIDRUG RESISTANCE PROTEIN MDTA"/>
    <property type="match status" value="1"/>
</dbReference>
<evidence type="ECO:0000259" key="5">
    <source>
        <dbReference type="Pfam" id="PF25967"/>
    </source>
</evidence>
<dbReference type="Gene3D" id="2.40.420.20">
    <property type="match status" value="1"/>
</dbReference>
<comment type="similarity">
    <text evidence="1">Belongs to the membrane fusion protein (MFP) (TC 8.A.1) family.</text>
</comment>
<dbReference type="Gene3D" id="2.40.30.170">
    <property type="match status" value="1"/>
</dbReference>
<evidence type="ECO:0000259" key="3">
    <source>
        <dbReference type="Pfam" id="PF25876"/>
    </source>
</evidence>
<proteinExistence type="inferred from homology"/>
<feature type="coiled-coil region" evidence="2">
    <location>
        <begin position="95"/>
        <end position="122"/>
    </location>
</feature>
<dbReference type="NCBIfam" id="TIGR01730">
    <property type="entry name" value="RND_mfp"/>
    <property type="match status" value="1"/>
</dbReference>
<organism evidence="6 7">
    <name type="scientific">Thalassotalea marina</name>
    <dbReference type="NCBI Taxonomy" id="1673741"/>
    <lineage>
        <taxon>Bacteria</taxon>
        <taxon>Pseudomonadati</taxon>
        <taxon>Pseudomonadota</taxon>
        <taxon>Gammaproteobacteria</taxon>
        <taxon>Alteromonadales</taxon>
        <taxon>Colwelliaceae</taxon>
        <taxon>Thalassotalea</taxon>
    </lineage>
</organism>
<gene>
    <name evidence="6" type="ORF">GCM10017161_00760</name>
</gene>
<sequence>MRIFTSILLAIILTACSKETPKSEPIVRPIAWSKVSISSLEQVRTLSGIIAPVEATTLSFEVNGKTQDVSVNLGDSVTKGQQLAQLNQRTFKLSLQSAQATLKQTQASYAEAKNEYQRYKTLIEQKLVSQSGFDNAKAAYESSQSAVDVAQAQVDIARKNLQDSTLLAPYDGIITKRLIEPSQQIAAGQAVFEIEGKHGLEVQVMVPETLIRDLSKETNLSITFPVLPQLSMTGHITEIGTRAESANAFPLTVVLDDDHDALRAGMTAEVKVTFEGTGRTGYRGPSIKVPVSAIGADLEQKSYVFVFDEQSSKVNKRYVQTENVINNQVLLSSGLSEGEIIATAGVAFLSDGQTVTLLDPQTQRFN</sequence>
<reference evidence="6" key="2">
    <citation type="submission" date="2020-09" db="EMBL/GenBank/DDBJ databases">
        <authorList>
            <person name="Sun Q."/>
            <person name="Kim S."/>
        </authorList>
    </citation>
    <scope>NUCLEOTIDE SEQUENCE</scope>
    <source>
        <strain evidence="6">KCTC 42731</strain>
    </source>
</reference>
<feature type="domain" description="Multidrug resistance protein MdtA-like C-terminal permuted SH3" evidence="5">
    <location>
        <begin position="288"/>
        <end position="345"/>
    </location>
</feature>
<keyword evidence="7" id="KW-1185">Reference proteome</keyword>
<evidence type="ECO:0000259" key="4">
    <source>
        <dbReference type="Pfam" id="PF25954"/>
    </source>
</evidence>
<dbReference type="InterPro" id="IPR058627">
    <property type="entry name" value="MdtA-like_C"/>
</dbReference>
<dbReference type="InterPro" id="IPR058624">
    <property type="entry name" value="MdtA-like_HH"/>
</dbReference>
<dbReference type="SUPFAM" id="SSF111369">
    <property type="entry name" value="HlyD-like secretion proteins"/>
    <property type="match status" value="1"/>
</dbReference>
<feature type="domain" description="Multidrug resistance protein MdtA-like alpha-helical hairpin" evidence="3">
    <location>
        <begin position="95"/>
        <end position="162"/>
    </location>
</feature>
<dbReference type="RefSeq" id="WP_189766741.1">
    <property type="nucleotide sequence ID" value="NZ_BNCK01000001.1"/>
</dbReference>
<reference evidence="6" key="1">
    <citation type="journal article" date="2014" name="Int. J. Syst. Evol. Microbiol.">
        <title>Complete genome sequence of Corynebacterium casei LMG S-19264T (=DSM 44701T), isolated from a smear-ripened cheese.</title>
        <authorList>
            <consortium name="US DOE Joint Genome Institute (JGI-PGF)"/>
            <person name="Walter F."/>
            <person name="Albersmeier A."/>
            <person name="Kalinowski J."/>
            <person name="Ruckert C."/>
        </authorList>
    </citation>
    <scope>NUCLEOTIDE SEQUENCE</scope>
    <source>
        <strain evidence="6">KCTC 42731</strain>
    </source>
</reference>
<dbReference type="Pfam" id="PF25954">
    <property type="entry name" value="Beta-barrel_RND_2"/>
    <property type="match status" value="1"/>
</dbReference>
<keyword evidence="2" id="KW-0175">Coiled coil</keyword>
<dbReference type="InterPro" id="IPR006143">
    <property type="entry name" value="RND_pump_MFP"/>
</dbReference>
<dbReference type="GO" id="GO:0015562">
    <property type="term" value="F:efflux transmembrane transporter activity"/>
    <property type="evidence" value="ECO:0007669"/>
    <property type="project" value="TreeGrafter"/>
</dbReference>
<dbReference type="EMBL" id="BNCK01000001">
    <property type="protein sequence ID" value="GHF77627.1"/>
    <property type="molecule type" value="Genomic_DNA"/>
</dbReference>
<evidence type="ECO:0000313" key="6">
    <source>
        <dbReference type="EMBL" id="GHF77627.1"/>
    </source>
</evidence>
<evidence type="ECO:0000256" key="1">
    <source>
        <dbReference type="ARBA" id="ARBA00009477"/>
    </source>
</evidence>
<dbReference type="Pfam" id="PF25876">
    <property type="entry name" value="HH_MFP_RND"/>
    <property type="match status" value="1"/>
</dbReference>
<comment type="caution">
    <text evidence="6">The sequence shown here is derived from an EMBL/GenBank/DDBJ whole genome shotgun (WGS) entry which is preliminary data.</text>
</comment>
<dbReference type="Gene3D" id="2.40.50.100">
    <property type="match status" value="1"/>
</dbReference>
<accession>A0A919BB73</accession>
<dbReference type="Proteomes" id="UP000623842">
    <property type="component" value="Unassembled WGS sequence"/>
</dbReference>
<dbReference type="GO" id="GO:1990281">
    <property type="term" value="C:efflux pump complex"/>
    <property type="evidence" value="ECO:0007669"/>
    <property type="project" value="TreeGrafter"/>
</dbReference>
<dbReference type="Gene3D" id="1.10.287.470">
    <property type="entry name" value="Helix hairpin bin"/>
    <property type="match status" value="1"/>
</dbReference>
<dbReference type="PROSITE" id="PS51257">
    <property type="entry name" value="PROKAR_LIPOPROTEIN"/>
    <property type="match status" value="1"/>
</dbReference>
<dbReference type="AlphaFoldDB" id="A0A919BB73"/>
<protein>
    <submittedName>
        <fullName evidence="6">Multidrug resistance protein</fullName>
    </submittedName>
</protein>
<feature type="domain" description="CusB-like beta-barrel" evidence="4">
    <location>
        <begin position="202"/>
        <end position="273"/>
    </location>
</feature>
<dbReference type="Pfam" id="PF25967">
    <property type="entry name" value="RND-MFP_C"/>
    <property type="match status" value="1"/>
</dbReference>
<evidence type="ECO:0000256" key="2">
    <source>
        <dbReference type="SAM" id="Coils"/>
    </source>
</evidence>
<name>A0A919BB73_9GAMM</name>
<dbReference type="InterPro" id="IPR058792">
    <property type="entry name" value="Beta-barrel_RND_2"/>
</dbReference>